<dbReference type="GO" id="GO:0005524">
    <property type="term" value="F:ATP binding"/>
    <property type="evidence" value="ECO:0007669"/>
    <property type="project" value="UniProtKB-KW"/>
</dbReference>
<dbReference type="HOGENOM" id="CLU_108515_0_0_11"/>
<keyword evidence="2" id="KW-0547">Nucleotide-binding</keyword>
<evidence type="ECO:0000256" key="1">
    <source>
        <dbReference type="ARBA" id="ARBA00022679"/>
    </source>
</evidence>
<evidence type="ECO:0000256" key="3">
    <source>
        <dbReference type="ARBA" id="ARBA00022777"/>
    </source>
</evidence>
<dbReference type="Pfam" id="PF18085">
    <property type="entry name" value="Mak_N_cap"/>
    <property type="match status" value="1"/>
</dbReference>
<proteinExistence type="predicted"/>
<dbReference type="PATRIC" id="fig|1415166.3.peg.4113"/>
<evidence type="ECO:0000256" key="4">
    <source>
        <dbReference type="ARBA" id="ARBA00022840"/>
    </source>
</evidence>
<name>W5THS8_9NOCA</name>
<dbReference type="GO" id="GO:0016301">
    <property type="term" value="F:kinase activity"/>
    <property type="evidence" value="ECO:0007669"/>
    <property type="project" value="UniProtKB-KW"/>
</dbReference>
<keyword evidence="7" id="KW-1185">Reference proteome</keyword>
<evidence type="ECO:0000313" key="7">
    <source>
        <dbReference type="Proteomes" id="UP000019150"/>
    </source>
</evidence>
<feature type="domain" description="Maltokinase N-terminal cap" evidence="5">
    <location>
        <begin position="20"/>
        <end position="103"/>
    </location>
</feature>
<protein>
    <recommendedName>
        <fullName evidence="5">Maltokinase N-terminal cap domain-containing protein</fullName>
    </recommendedName>
</protein>
<dbReference type="STRING" id="1415166.NONO_c40080"/>
<gene>
    <name evidence="6" type="ORF">NONO_c40080</name>
</gene>
<dbReference type="OrthoDB" id="3787729at2"/>
<accession>W5THS8</accession>
<keyword evidence="1" id="KW-0808">Transferase</keyword>
<evidence type="ECO:0000259" key="5">
    <source>
        <dbReference type="Pfam" id="PF18085"/>
    </source>
</evidence>
<dbReference type="Proteomes" id="UP000019150">
    <property type="component" value="Chromosome"/>
</dbReference>
<evidence type="ECO:0000313" key="6">
    <source>
        <dbReference type="EMBL" id="AHH18792.1"/>
    </source>
</evidence>
<organism evidence="6 7">
    <name type="scientific">Nocardia nova SH22a</name>
    <dbReference type="NCBI Taxonomy" id="1415166"/>
    <lineage>
        <taxon>Bacteria</taxon>
        <taxon>Bacillati</taxon>
        <taxon>Actinomycetota</taxon>
        <taxon>Actinomycetes</taxon>
        <taxon>Mycobacteriales</taxon>
        <taxon>Nocardiaceae</taxon>
        <taxon>Nocardia</taxon>
    </lineage>
</organism>
<dbReference type="RefSeq" id="WP_025350213.1">
    <property type="nucleotide sequence ID" value="NZ_CP006850.1"/>
</dbReference>
<dbReference type="KEGG" id="nno:NONO_c40080"/>
<dbReference type="AlphaFoldDB" id="W5THS8"/>
<keyword evidence="4" id="KW-0067">ATP-binding</keyword>
<dbReference type="eggNOG" id="COG3281">
    <property type="taxonomic scope" value="Bacteria"/>
</dbReference>
<keyword evidence="3" id="KW-0418">Kinase</keyword>
<reference evidence="6 7" key="1">
    <citation type="journal article" date="2014" name="Appl. Environ. Microbiol.">
        <title>Insights into the Microbial Degradation of Rubber and Gutta-Percha by Analysis of the Complete Genome of Nocardia nova SH22a.</title>
        <authorList>
            <person name="Luo Q."/>
            <person name="Hiessl S."/>
            <person name="Poehlein A."/>
            <person name="Daniel R."/>
            <person name="Steinbuchel A."/>
        </authorList>
    </citation>
    <scope>NUCLEOTIDE SEQUENCE [LARGE SCALE GENOMIC DNA]</scope>
    <source>
        <strain evidence="6">SH22a</strain>
    </source>
</reference>
<sequence length="193" mass="20515">MAVVHNTTLEPGKLDLLTAWLPSRDWFTGAVPRLHRAGGFRLDDPAGEVGIECMIVIDTADTRLPVYFVPLTYRGAPLPGGDLVGTTEHGVLGHRWVYDGASDPVALAQLAALLTGTAEAQHQHHSDTLADTVELIAAQPDSPLSVRIHRTPDTVAGSPRGRVIASWIDPDGNPARGVVLEATTDPAHGETMT</sequence>
<dbReference type="EMBL" id="CP006850">
    <property type="protein sequence ID" value="AHH18792.1"/>
    <property type="molecule type" value="Genomic_DNA"/>
</dbReference>
<dbReference type="InterPro" id="IPR040999">
    <property type="entry name" value="Mak_N_cap"/>
</dbReference>
<evidence type="ECO:0000256" key="2">
    <source>
        <dbReference type="ARBA" id="ARBA00022741"/>
    </source>
</evidence>